<keyword evidence="5 8" id="KW-1133">Transmembrane helix</keyword>
<feature type="transmembrane region" description="Helical" evidence="8">
    <location>
        <begin position="448"/>
        <end position="469"/>
    </location>
</feature>
<organism evidence="9 10">
    <name type="scientific">Hypothenemus hampei</name>
    <name type="common">Coffee berry borer</name>
    <dbReference type="NCBI Taxonomy" id="57062"/>
    <lineage>
        <taxon>Eukaryota</taxon>
        <taxon>Metazoa</taxon>
        <taxon>Ecdysozoa</taxon>
        <taxon>Arthropoda</taxon>
        <taxon>Hexapoda</taxon>
        <taxon>Insecta</taxon>
        <taxon>Pterygota</taxon>
        <taxon>Neoptera</taxon>
        <taxon>Endopterygota</taxon>
        <taxon>Coleoptera</taxon>
        <taxon>Polyphaga</taxon>
        <taxon>Cucujiformia</taxon>
        <taxon>Curculionidae</taxon>
        <taxon>Scolytinae</taxon>
        <taxon>Hypothenemus</taxon>
    </lineage>
</organism>
<protein>
    <submittedName>
        <fullName evidence="9">Uncharacterized protein</fullName>
    </submittedName>
</protein>
<name>A0ABD1F3A9_HYPHA</name>
<evidence type="ECO:0000313" key="10">
    <source>
        <dbReference type="Proteomes" id="UP001566132"/>
    </source>
</evidence>
<comment type="caution">
    <text evidence="9">The sequence shown here is derived from an EMBL/GenBank/DDBJ whole genome shotgun (WGS) entry which is preliminary data.</text>
</comment>
<gene>
    <name evidence="9" type="ORF">ABEB36_004434</name>
</gene>
<dbReference type="GO" id="GO:0005886">
    <property type="term" value="C:plasma membrane"/>
    <property type="evidence" value="ECO:0007669"/>
    <property type="project" value="UniProtKB-SubCell"/>
</dbReference>
<feature type="transmembrane region" description="Helical" evidence="8">
    <location>
        <begin position="12"/>
        <end position="33"/>
    </location>
</feature>
<dbReference type="EMBL" id="JBDJPC010000003">
    <property type="protein sequence ID" value="KAL1509742.1"/>
    <property type="molecule type" value="Genomic_DNA"/>
</dbReference>
<dbReference type="PRINTS" id="PR01609">
    <property type="entry name" value="CD36FAMILY"/>
</dbReference>
<keyword evidence="4 8" id="KW-0812">Transmembrane</keyword>
<keyword evidence="6 8" id="KW-0472">Membrane</keyword>
<dbReference type="Proteomes" id="UP001566132">
    <property type="component" value="Unassembled WGS sequence"/>
</dbReference>
<dbReference type="PANTHER" id="PTHR11923">
    <property type="entry name" value="SCAVENGER RECEPTOR CLASS B TYPE-1 SR-B1"/>
    <property type="match status" value="1"/>
</dbReference>
<proteinExistence type="inferred from homology"/>
<keyword evidence="10" id="KW-1185">Reference proteome</keyword>
<evidence type="ECO:0000256" key="3">
    <source>
        <dbReference type="ARBA" id="ARBA00022475"/>
    </source>
</evidence>
<dbReference type="PANTHER" id="PTHR11923:SF114">
    <property type="entry name" value="FI02050P-RELATED"/>
    <property type="match status" value="1"/>
</dbReference>
<evidence type="ECO:0000256" key="8">
    <source>
        <dbReference type="SAM" id="Phobius"/>
    </source>
</evidence>
<evidence type="ECO:0000256" key="7">
    <source>
        <dbReference type="ARBA" id="ARBA00023180"/>
    </source>
</evidence>
<accession>A0ABD1F3A9</accession>
<evidence type="ECO:0000256" key="6">
    <source>
        <dbReference type="ARBA" id="ARBA00023136"/>
    </source>
</evidence>
<evidence type="ECO:0000256" key="5">
    <source>
        <dbReference type="ARBA" id="ARBA00022989"/>
    </source>
</evidence>
<dbReference type="AlphaFoldDB" id="A0ABD1F3A9"/>
<dbReference type="Pfam" id="PF01130">
    <property type="entry name" value="CD36"/>
    <property type="match status" value="1"/>
</dbReference>
<comment type="similarity">
    <text evidence="2">Belongs to the CD36 family.</text>
</comment>
<dbReference type="InterPro" id="IPR002159">
    <property type="entry name" value="CD36_fam"/>
</dbReference>
<evidence type="ECO:0000313" key="9">
    <source>
        <dbReference type="EMBL" id="KAL1509742.1"/>
    </source>
</evidence>
<reference evidence="9 10" key="1">
    <citation type="submission" date="2024-05" db="EMBL/GenBank/DDBJ databases">
        <title>Genetic variation in Jamaican populations of the coffee berry borer (Hypothenemus hampei).</title>
        <authorList>
            <person name="Errbii M."/>
            <person name="Myrie A."/>
        </authorList>
    </citation>
    <scope>NUCLEOTIDE SEQUENCE [LARGE SCALE GENOMIC DNA]</scope>
    <source>
        <strain evidence="9">JA-Hopewell-2020-01-JO</strain>
        <tissue evidence="9">Whole body</tissue>
    </source>
</reference>
<comment type="subcellular location">
    <subcellularLocation>
        <location evidence="1">Cell membrane</location>
    </subcellularLocation>
</comment>
<evidence type="ECO:0000256" key="2">
    <source>
        <dbReference type="ARBA" id="ARBA00010532"/>
    </source>
</evidence>
<sequence>MGKRCCKPTCAKWSTFSVSLVFILIGILLAVLWNSLFNKILNKELSVANNKTKGYDMWKETPIPMYLDFHMFNWTNAHLVEKDKTVKPAFVEMGPYIFYEHHIRANVVFHDNDTLTYLNKRIWRFEPEKSNGSLDDIITILNPMVALIINTVKDEHVLVKEAVDFFLEEKGETLAIKKTIRELIFDGYDDALIDIAEKLNISGINIPFKKFGWFVERNNSATYDGVFNMYSGGKDISKLGVITRWNYEHKTSYYPGDCGIVNGTSGELWYPPRNSEEISIFTSDLCSNVKLHKNGTSTIYGIEGTRYVGSDDAFDNGTYYENSKCFSSGVPTGVRSVSTCKFNAPAYISFPHFYHADPIYRDAIDGMNPDPLNHTCKITLEPSTGFPLEVFAAFQLNLLLLHQDKMRIVKNVNTTMIPCFWFAQRAEMTEDLASEAKTLLTVRQAVPITGYGLIGLGGLLLIIFGVITYRTGWKSMEEESLISSRTE</sequence>
<evidence type="ECO:0000256" key="4">
    <source>
        <dbReference type="ARBA" id="ARBA00022692"/>
    </source>
</evidence>
<keyword evidence="7" id="KW-0325">Glycoprotein</keyword>
<evidence type="ECO:0000256" key="1">
    <source>
        <dbReference type="ARBA" id="ARBA00004236"/>
    </source>
</evidence>
<keyword evidence="3" id="KW-1003">Cell membrane</keyword>